<protein>
    <recommendedName>
        <fullName evidence="3">Histone chaperone domain-containing protein</fullName>
    </recommendedName>
</protein>
<dbReference type="EMBL" id="SRLB01000051">
    <property type="protein sequence ID" value="TGD93315.1"/>
    <property type="molecule type" value="Genomic_DNA"/>
</dbReference>
<dbReference type="Pfam" id="PF09649">
    <property type="entry name" value="CHZ"/>
    <property type="match status" value="1"/>
</dbReference>
<name>A0A4Z0NDM4_9HYPH</name>
<accession>A0A4Z0NDM4</accession>
<keyword evidence="5" id="KW-1185">Reference proteome</keyword>
<feature type="region of interest" description="Disordered" evidence="2">
    <location>
        <begin position="1"/>
        <end position="31"/>
    </location>
</feature>
<evidence type="ECO:0000256" key="1">
    <source>
        <dbReference type="ARBA" id="ARBA00023186"/>
    </source>
</evidence>
<evidence type="ECO:0000313" key="4">
    <source>
        <dbReference type="EMBL" id="TGD93315.1"/>
    </source>
</evidence>
<sequence length="31" mass="3570">MRQSSVLLPFGHSGRRPRRRKIDYTAAAQDV</sequence>
<gene>
    <name evidence="4" type="ORF">EU555_33410</name>
</gene>
<dbReference type="InterPro" id="IPR019098">
    <property type="entry name" value="Histone_chaperone_domain_CHZ"/>
</dbReference>
<evidence type="ECO:0000256" key="2">
    <source>
        <dbReference type="SAM" id="MobiDB-lite"/>
    </source>
</evidence>
<feature type="domain" description="Histone chaperone" evidence="3">
    <location>
        <begin position="13"/>
        <end position="29"/>
    </location>
</feature>
<dbReference type="Proteomes" id="UP000297535">
    <property type="component" value="Unassembled WGS sequence"/>
</dbReference>
<comment type="caution">
    <text evidence="4">The sequence shown here is derived from an EMBL/GenBank/DDBJ whole genome shotgun (WGS) entry which is preliminary data.</text>
</comment>
<reference evidence="4 5" key="1">
    <citation type="submission" date="2019-04" db="EMBL/GenBank/DDBJ databases">
        <authorList>
            <person name="Feng G."/>
            <person name="Zhu H."/>
        </authorList>
    </citation>
    <scope>NUCLEOTIDE SEQUENCE [LARGE SCALE GENOMIC DNA]</scope>
    <source>
        <strain evidence="4 5">6HR-1</strain>
    </source>
</reference>
<keyword evidence="1" id="KW-0143">Chaperone</keyword>
<evidence type="ECO:0000313" key="5">
    <source>
        <dbReference type="Proteomes" id="UP000297535"/>
    </source>
</evidence>
<evidence type="ECO:0000259" key="3">
    <source>
        <dbReference type="Pfam" id="PF09649"/>
    </source>
</evidence>
<organism evidence="4 5">
    <name type="scientific">Methylobacterium nonmethylotrophicum</name>
    <dbReference type="NCBI Taxonomy" id="1141884"/>
    <lineage>
        <taxon>Bacteria</taxon>
        <taxon>Pseudomonadati</taxon>
        <taxon>Pseudomonadota</taxon>
        <taxon>Alphaproteobacteria</taxon>
        <taxon>Hyphomicrobiales</taxon>
        <taxon>Methylobacteriaceae</taxon>
        <taxon>Methylobacterium</taxon>
    </lineage>
</organism>
<proteinExistence type="predicted"/>
<dbReference type="AlphaFoldDB" id="A0A4Z0NDM4"/>